<dbReference type="EMBL" id="MTSL01000105">
    <property type="protein sequence ID" value="PJF18717.1"/>
    <property type="molecule type" value="Genomic_DNA"/>
</dbReference>
<sequence>MIADAAHENPWSAYVFSGANLAILIGCPRIFRNGFAPYDWLIARFGKVNSNPGLIKPGSLVWNPAGATVELLEPSTVPTVKAYFPLKLVPA</sequence>
<organism evidence="1 2">
    <name type="scientific">Paramicrosporidium saccamoebae</name>
    <dbReference type="NCBI Taxonomy" id="1246581"/>
    <lineage>
        <taxon>Eukaryota</taxon>
        <taxon>Fungi</taxon>
        <taxon>Fungi incertae sedis</taxon>
        <taxon>Cryptomycota</taxon>
        <taxon>Cryptomycota incertae sedis</taxon>
        <taxon>Paramicrosporidium</taxon>
    </lineage>
</organism>
<comment type="caution">
    <text evidence="1">The sequence shown here is derived from an EMBL/GenBank/DDBJ whole genome shotgun (WGS) entry which is preliminary data.</text>
</comment>
<keyword evidence="2" id="KW-1185">Reference proteome</keyword>
<accession>A0A2H9TLU7</accession>
<evidence type="ECO:0000313" key="2">
    <source>
        <dbReference type="Proteomes" id="UP000240830"/>
    </source>
</evidence>
<proteinExistence type="predicted"/>
<reference evidence="1 2" key="1">
    <citation type="submission" date="2016-10" db="EMBL/GenBank/DDBJ databases">
        <title>The genome of Paramicrosporidium saccamoebae is the missing link in understanding Cryptomycota and Microsporidia evolution.</title>
        <authorList>
            <person name="Quandt C.A."/>
            <person name="Beaudet D."/>
            <person name="Corsaro D."/>
            <person name="Michel R."/>
            <person name="Corradi N."/>
            <person name="James T."/>
        </authorList>
    </citation>
    <scope>NUCLEOTIDE SEQUENCE [LARGE SCALE GENOMIC DNA]</scope>
    <source>
        <strain evidence="1 2">KSL3</strain>
    </source>
</reference>
<evidence type="ECO:0000313" key="1">
    <source>
        <dbReference type="EMBL" id="PJF18717.1"/>
    </source>
</evidence>
<protein>
    <submittedName>
        <fullName evidence="1">Uncharacterized protein</fullName>
    </submittedName>
</protein>
<gene>
    <name evidence="1" type="ORF">PSACC_01459</name>
</gene>
<dbReference type="Proteomes" id="UP000240830">
    <property type="component" value="Unassembled WGS sequence"/>
</dbReference>
<name>A0A2H9TLU7_9FUNG</name>
<dbReference type="AlphaFoldDB" id="A0A2H9TLU7"/>